<evidence type="ECO:0000313" key="3">
    <source>
        <dbReference type="Proteomes" id="UP001501444"/>
    </source>
</evidence>
<feature type="compositionally biased region" description="Basic and acidic residues" evidence="1">
    <location>
        <begin position="498"/>
        <end position="513"/>
    </location>
</feature>
<dbReference type="Proteomes" id="UP001501444">
    <property type="component" value="Unassembled WGS sequence"/>
</dbReference>
<comment type="caution">
    <text evidence="2">The sequence shown here is derived from an EMBL/GenBank/DDBJ whole genome shotgun (WGS) entry which is preliminary data.</text>
</comment>
<name>A0ABP5TJN3_9ACTN</name>
<gene>
    <name evidence="2" type="ORF">GCM10010170_042030</name>
</gene>
<protein>
    <recommendedName>
        <fullName evidence="4">LuxR family transcriptional regulator</fullName>
    </recommendedName>
</protein>
<feature type="region of interest" description="Disordered" evidence="1">
    <location>
        <begin position="490"/>
        <end position="513"/>
    </location>
</feature>
<dbReference type="EMBL" id="BAAARV010000031">
    <property type="protein sequence ID" value="GAA2351740.1"/>
    <property type="molecule type" value="Genomic_DNA"/>
</dbReference>
<proteinExistence type="predicted"/>
<keyword evidence="3" id="KW-1185">Reference proteome</keyword>
<accession>A0ABP5TJN3</accession>
<feature type="compositionally biased region" description="Low complexity" evidence="1">
    <location>
        <begin position="38"/>
        <end position="56"/>
    </location>
</feature>
<evidence type="ECO:0008006" key="4">
    <source>
        <dbReference type="Google" id="ProtNLM"/>
    </source>
</evidence>
<feature type="region of interest" description="Disordered" evidence="1">
    <location>
        <begin position="27"/>
        <end position="62"/>
    </location>
</feature>
<evidence type="ECO:0000313" key="2">
    <source>
        <dbReference type="EMBL" id="GAA2351740.1"/>
    </source>
</evidence>
<organism evidence="2 3">
    <name type="scientific">Dactylosporangium salmoneum</name>
    <dbReference type="NCBI Taxonomy" id="53361"/>
    <lineage>
        <taxon>Bacteria</taxon>
        <taxon>Bacillati</taxon>
        <taxon>Actinomycetota</taxon>
        <taxon>Actinomycetes</taxon>
        <taxon>Micromonosporales</taxon>
        <taxon>Micromonosporaceae</taxon>
        <taxon>Dactylosporangium</taxon>
    </lineage>
</organism>
<reference evidence="3" key="1">
    <citation type="journal article" date="2019" name="Int. J. Syst. Evol. Microbiol.">
        <title>The Global Catalogue of Microorganisms (GCM) 10K type strain sequencing project: providing services to taxonomists for standard genome sequencing and annotation.</title>
        <authorList>
            <consortium name="The Broad Institute Genomics Platform"/>
            <consortium name="The Broad Institute Genome Sequencing Center for Infectious Disease"/>
            <person name="Wu L."/>
            <person name="Ma J."/>
        </authorList>
    </citation>
    <scope>NUCLEOTIDE SEQUENCE [LARGE SCALE GENOMIC DNA]</scope>
    <source>
        <strain evidence="3">JCM 3272</strain>
    </source>
</reference>
<evidence type="ECO:0000256" key="1">
    <source>
        <dbReference type="SAM" id="MobiDB-lite"/>
    </source>
</evidence>
<sequence length="537" mass="55786">MDCTAGAWGRCYARRPIQRAAACGRLPRRARRDGRGENGAPAAVPATTWTPGAGRRPGQRRGVDVLSGRARRVVRQGWPAERALREAERQFDAGRPGAAVRLLAATVLSGRDPDTAPPDEDLVRAAVLLVRAVEAVPEGERDTAGQVSLAWAGYAHRAAHALHSASPSLHLVQIAAGALALALQGVGRWEDAIAARRESAEAAAELGDVHAAVLGWLGLAFTLHTAGRCHDARTAAAAHARAHHDGAVCADRCWSRVLAAAADRVHQEVLGTLLPLHEQDRSSEVLPVLAAYLAGLDPAGSPPGVGPAGLAVMYALHAVTHPVSHPAETVLGWASHACRAAETLAEEAAFWALAQTALQQAAGVYQARDLAVDTARTLLAYHTRRGAGDAAAAVNARLVLGEALHTAGYCTDAAEQALAGWTQAMRQLNPDDPAQRQAGLDAGTATATLLSDCHRHSDAVTVLADTVRRFHTPAGDADDSDGACRDAAAGVRGRSGRHSAEFHPDDPCSGDEHAGQLTAATAVLNPATAGPCSGVAR</sequence>